<sequence>MCKIRFPQITSNIYVHFLWKEGYLGAEKEFVIKAWARIHTKLEGLNIDCASSLADEVQVLLKDMSKIGVDSSSLQNLLLSFFEISTSYDQARSTLIDKAKEIENSESYIKAKKHLELVMKGRDDKFKELSAACQSLEKARKKVNKLKAL</sequence>
<proteinExistence type="predicted"/>
<name>A0A2G2ZPV6_CAPAN</name>
<evidence type="ECO:0000313" key="2">
    <source>
        <dbReference type="Proteomes" id="UP000222542"/>
    </source>
</evidence>
<reference evidence="1 2" key="1">
    <citation type="journal article" date="2014" name="Nat. Genet.">
        <title>Genome sequence of the hot pepper provides insights into the evolution of pungency in Capsicum species.</title>
        <authorList>
            <person name="Kim S."/>
            <person name="Park M."/>
            <person name="Yeom S.I."/>
            <person name="Kim Y.M."/>
            <person name="Lee J.M."/>
            <person name="Lee H.A."/>
            <person name="Seo E."/>
            <person name="Choi J."/>
            <person name="Cheong K."/>
            <person name="Kim K.T."/>
            <person name="Jung K."/>
            <person name="Lee G.W."/>
            <person name="Oh S.K."/>
            <person name="Bae C."/>
            <person name="Kim S.B."/>
            <person name="Lee H.Y."/>
            <person name="Kim S.Y."/>
            <person name="Kim M.S."/>
            <person name="Kang B.C."/>
            <person name="Jo Y.D."/>
            <person name="Yang H.B."/>
            <person name="Jeong H.J."/>
            <person name="Kang W.H."/>
            <person name="Kwon J.K."/>
            <person name="Shin C."/>
            <person name="Lim J.Y."/>
            <person name="Park J.H."/>
            <person name="Huh J.H."/>
            <person name="Kim J.S."/>
            <person name="Kim B.D."/>
            <person name="Cohen O."/>
            <person name="Paran I."/>
            <person name="Suh M.C."/>
            <person name="Lee S.B."/>
            <person name="Kim Y.K."/>
            <person name="Shin Y."/>
            <person name="Noh S.J."/>
            <person name="Park J."/>
            <person name="Seo Y.S."/>
            <person name="Kwon S.Y."/>
            <person name="Kim H.A."/>
            <person name="Park J.M."/>
            <person name="Kim H.J."/>
            <person name="Choi S.B."/>
            <person name="Bosland P.W."/>
            <person name="Reeves G."/>
            <person name="Jo S.H."/>
            <person name="Lee B.W."/>
            <person name="Cho H.T."/>
            <person name="Choi H.S."/>
            <person name="Lee M.S."/>
            <person name="Yu Y."/>
            <person name="Do Choi Y."/>
            <person name="Park B.S."/>
            <person name="van Deynze A."/>
            <person name="Ashrafi H."/>
            <person name="Hill T."/>
            <person name="Kim W.T."/>
            <person name="Pai H.S."/>
            <person name="Ahn H.K."/>
            <person name="Yeam I."/>
            <person name="Giovannoni J.J."/>
            <person name="Rose J.K."/>
            <person name="Sorensen I."/>
            <person name="Lee S.J."/>
            <person name="Kim R.W."/>
            <person name="Choi I.Y."/>
            <person name="Choi B.S."/>
            <person name="Lim J.S."/>
            <person name="Lee Y.H."/>
            <person name="Choi D."/>
        </authorList>
    </citation>
    <scope>NUCLEOTIDE SEQUENCE [LARGE SCALE GENOMIC DNA]</scope>
    <source>
        <strain evidence="2">cv. CM334</strain>
    </source>
</reference>
<comment type="caution">
    <text evidence="1">The sequence shown here is derived from an EMBL/GenBank/DDBJ whole genome shotgun (WGS) entry which is preliminary data.</text>
</comment>
<protein>
    <submittedName>
        <fullName evidence="1">Uncharacterized protein</fullName>
    </submittedName>
</protein>
<evidence type="ECO:0000313" key="1">
    <source>
        <dbReference type="EMBL" id="PHT84012.1"/>
    </source>
</evidence>
<gene>
    <name evidence="1" type="ORF">T459_12455</name>
</gene>
<reference evidence="1 2" key="2">
    <citation type="journal article" date="2017" name="Genome Biol.">
        <title>New reference genome sequences of hot pepper reveal the massive evolution of plant disease-resistance genes by retroduplication.</title>
        <authorList>
            <person name="Kim S."/>
            <person name="Park J."/>
            <person name="Yeom S.I."/>
            <person name="Kim Y.M."/>
            <person name="Seo E."/>
            <person name="Kim K.T."/>
            <person name="Kim M.S."/>
            <person name="Lee J.M."/>
            <person name="Cheong K."/>
            <person name="Shin H.S."/>
            <person name="Kim S.B."/>
            <person name="Han K."/>
            <person name="Lee J."/>
            <person name="Park M."/>
            <person name="Lee H.A."/>
            <person name="Lee H.Y."/>
            <person name="Lee Y."/>
            <person name="Oh S."/>
            <person name="Lee J.H."/>
            <person name="Choi E."/>
            <person name="Choi E."/>
            <person name="Lee S.E."/>
            <person name="Jeon J."/>
            <person name="Kim H."/>
            <person name="Choi G."/>
            <person name="Song H."/>
            <person name="Lee J."/>
            <person name="Lee S.C."/>
            <person name="Kwon J.K."/>
            <person name="Lee H.Y."/>
            <person name="Koo N."/>
            <person name="Hong Y."/>
            <person name="Kim R.W."/>
            <person name="Kang W.H."/>
            <person name="Huh J.H."/>
            <person name="Kang B.C."/>
            <person name="Yang T.J."/>
            <person name="Lee Y.H."/>
            <person name="Bennetzen J.L."/>
            <person name="Choi D."/>
        </authorList>
    </citation>
    <scope>NUCLEOTIDE SEQUENCE [LARGE SCALE GENOMIC DNA]</scope>
    <source>
        <strain evidence="2">cv. CM334</strain>
    </source>
</reference>
<dbReference type="Proteomes" id="UP000222542">
    <property type="component" value="Unassembled WGS sequence"/>
</dbReference>
<dbReference type="AlphaFoldDB" id="A0A2G2ZPV6"/>
<organism evidence="1 2">
    <name type="scientific">Capsicum annuum</name>
    <name type="common">Capsicum pepper</name>
    <dbReference type="NCBI Taxonomy" id="4072"/>
    <lineage>
        <taxon>Eukaryota</taxon>
        <taxon>Viridiplantae</taxon>
        <taxon>Streptophyta</taxon>
        <taxon>Embryophyta</taxon>
        <taxon>Tracheophyta</taxon>
        <taxon>Spermatophyta</taxon>
        <taxon>Magnoliopsida</taxon>
        <taxon>eudicotyledons</taxon>
        <taxon>Gunneridae</taxon>
        <taxon>Pentapetalae</taxon>
        <taxon>asterids</taxon>
        <taxon>lamiids</taxon>
        <taxon>Solanales</taxon>
        <taxon>Solanaceae</taxon>
        <taxon>Solanoideae</taxon>
        <taxon>Capsiceae</taxon>
        <taxon>Capsicum</taxon>
    </lineage>
</organism>
<keyword evidence="2" id="KW-1185">Reference proteome</keyword>
<dbReference type="Gramene" id="PHT84012">
    <property type="protein sequence ID" value="PHT84012"/>
    <property type="gene ID" value="T459_12455"/>
</dbReference>
<accession>A0A2G2ZPV6</accession>
<dbReference type="EMBL" id="AYRZ02000004">
    <property type="protein sequence ID" value="PHT84012.1"/>
    <property type="molecule type" value="Genomic_DNA"/>
</dbReference>